<dbReference type="CDD" id="cd01650">
    <property type="entry name" value="RT_nLTR_like"/>
    <property type="match status" value="1"/>
</dbReference>
<dbReference type="PROSITE" id="PS50878">
    <property type="entry name" value="RT_POL"/>
    <property type="match status" value="1"/>
</dbReference>
<evidence type="ECO:0000313" key="2">
    <source>
        <dbReference type="EMBL" id="JAT91282.1"/>
    </source>
</evidence>
<proteinExistence type="evidence at transcript level"/>
<evidence type="ECO:0000259" key="1">
    <source>
        <dbReference type="PROSITE" id="PS50878"/>
    </source>
</evidence>
<feature type="non-terminal residue" evidence="2">
    <location>
        <position position="332"/>
    </location>
</feature>
<dbReference type="Pfam" id="PF00078">
    <property type="entry name" value="RVT_1"/>
    <property type="match status" value="1"/>
</dbReference>
<dbReference type="InterPro" id="IPR043502">
    <property type="entry name" value="DNA/RNA_pol_sf"/>
</dbReference>
<protein>
    <recommendedName>
        <fullName evidence="1">Reverse transcriptase domain-containing protein</fullName>
    </recommendedName>
</protein>
<accession>A0A1E1WWC4</accession>
<dbReference type="SUPFAM" id="SSF56672">
    <property type="entry name" value="DNA/RNA polymerases"/>
    <property type="match status" value="1"/>
</dbReference>
<dbReference type="GO" id="GO:0071897">
    <property type="term" value="P:DNA biosynthetic process"/>
    <property type="evidence" value="ECO:0007669"/>
    <property type="project" value="UniProtKB-ARBA"/>
</dbReference>
<reference evidence="2" key="1">
    <citation type="journal article" date="2017" name="Front. Cell. Infect. Microbiol.">
        <title>The Distinct Transcriptional Response of the Midgut of Amblyomma sculptum and Amblyomma aureolatum Ticks to Rickettsia rickettsii Correlates to Their Differences in Susceptibility to Infection.</title>
        <authorList>
            <person name="Martins L.A."/>
            <person name="Galletti M.F.B.M."/>
            <person name="Ribeiro J.M."/>
            <person name="Fujita A."/>
            <person name="Costa F.B."/>
            <person name="Labruna M.B."/>
            <person name="Daffre S."/>
            <person name="Fogaca A.C."/>
        </authorList>
    </citation>
    <scope>NUCLEOTIDE SEQUENCE</scope>
</reference>
<name>A0A1E1WWC4_9ACAR</name>
<feature type="domain" description="Reverse transcriptase" evidence="1">
    <location>
        <begin position="1"/>
        <end position="246"/>
    </location>
</feature>
<organism evidence="2">
    <name type="scientific">Amblyomma aureolatum</name>
    <dbReference type="NCBI Taxonomy" id="187763"/>
    <lineage>
        <taxon>Eukaryota</taxon>
        <taxon>Metazoa</taxon>
        <taxon>Ecdysozoa</taxon>
        <taxon>Arthropoda</taxon>
        <taxon>Chelicerata</taxon>
        <taxon>Arachnida</taxon>
        <taxon>Acari</taxon>
        <taxon>Parasitiformes</taxon>
        <taxon>Ixodida</taxon>
        <taxon>Ixodoidea</taxon>
        <taxon>Ixodidae</taxon>
        <taxon>Amblyomminae</taxon>
        <taxon>Amblyomma</taxon>
    </lineage>
</organism>
<dbReference type="PANTHER" id="PTHR33332">
    <property type="entry name" value="REVERSE TRANSCRIPTASE DOMAIN-CONTAINING PROTEIN"/>
    <property type="match status" value="1"/>
</dbReference>
<sequence length="332" mass="38264">KSGNRSVPNNYRPISLTSICCKVLEHIIYSHIMDHLNQNNLLHKNQHGFRKNLSCQTQLFELITDLHQAFDSSIFIDTIFIDFSKAFDHVPHNRLMIKIRNLKLDQYTTQWIDTFLTGRFQSVKLQNSLSHPICVVSDVPQGSVLGPLLLLIYIDDIATNITSTIRLFADDCVIYREVSNPGDIITLQTDLDELSHWCEKWQMVINADKTKHLKFSSVTNTRRNIYSINSTSIESVASVKYLGVNFNSNLAWNTHIEFITSKALKKLGLLKRRLHLANQDTRLQAFNTLIRPAIEYASIIWNPHHAYLINMLESVQNKAARFILSQYSRHQS</sequence>
<dbReference type="EMBL" id="GFAC01007906">
    <property type="protein sequence ID" value="JAT91282.1"/>
    <property type="molecule type" value="mRNA"/>
</dbReference>
<dbReference type="AlphaFoldDB" id="A0A1E1WWC4"/>
<feature type="non-terminal residue" evidence="2">
    <location>
        <position position="1"/>
    </location>
</feature>
<dbReference type="InterPro" id="IPR000477">
    <property type="entry name" value="RT_dom"/>
</dbReference>